<dbReference type="Gene3D" id="3.40.50.12160">
    <property type="entry name" value="Methylthiotransferase, N-terminal domain"/>
    <property type="match status" value="1"/>
</dbReference>
<evidence type="ECO:0000256" key="1">
    <source>
        <dbReference type="ARBA" id="ARBA00002399"/>
    </source>
</evidence>
<keyword evidence="11 15" id="KW-0408">Iron</keyword>
<dbReference type="PANTHER" id="PTHR11918">
    <property type="entry name" value="RADICAL SAM PROTEINS"/>
    <property type="match status" value="1"/>
</dbReference>
<dbReference type="PANTHER" id="PTHR11918:SF45">
    <property type="entry name" value="THREONYLCARBAMOYLADENOSINE TRNA METHYLTHIOTRANSFERASE"/>
    <property type="match status" value="1"/>
</dbReference>
<dbReference type="PROSITE" id="PS01278">
    <property type="entry name" value="MTTASE_RADICAL"/>
    <property type="match status" value="1"/>
</dbReference>
<dbReference type="Proteomes" id="UP000015101">
    <property type="component" value="Unassembled WGS sequence"/>
</dbReference>
<evidence type="ECO:0000256" key="9">
    <source>
        <dbReference type="ARBA" id="ARBA00022723"/>
    </source>
</evidence>
<name>T1EMF1_HELRO</name>
<evidence type="ECO:0000256" key="4">
    <source>
        <dbReference type="ARBA" id="ARBA00022485"/>
    </source>
</evidence>
<dbReference type="OrthoDB" id="1730074at2759"/>
<dbReference type="SMART" id="SM00729">
    <property type="entry name" value="Elp3"/>
    <property type="match status" value="1"/>
</dbReference>
<comment type="subcellular location">
    <subcellularLocation>
        <location evidence="15">Endoplasmic reticulum membrane</location>
        <topology evidence="15">Single-pass membrane protein</topology>
    </subcellularLocation>
    <subcellularLocation>
        <location evidence="2">Membrane</location>
        <topology evidence="2">Single-pass membrane protein</topology>
    </subcellularLocation>
</comment>
<evidence type="ECO:0000256" key="5">
    <source>
        <dbReference type="ARBA" id="ARBA00022679"/>
    </source>
</evidence>
<accession>T1EMF1</accession>
<reference evidence="19 21" key="2">
    <citation type="journal article" date="2013" name="Nature">
        <title>Insights into bilaterian evolution from three spiralian genomes.</title>
        <authorList>
            <person name="Simakov O."/>
            <person name="Marletaz F."/>
            <person name="Cho S.J."/>
            <person name="Edsinger-Gonzales E."/>
            <person name="Havlak P."/>
            <person name="Hellsten U."/>
            <person name="Kuo D.H."/>
            <person name="Larsson T."/>
            <person name="Lv J."/>
            <person name="Arendt D."/>
            <person name="Savage R."/>
            <person name="Osoegawa K."/>
            <person name="de Jong P."/>
            <person name="Grimwood J."/>
            <person name="Chapman J.A."/>
            <person name="Shapiro H."/>
            <person name="Aerts A."/>
            <person name="Otillar R.P."/>
            <person name="Terry A.Y."/>
            <person name="Boore J.L."/>
            <person name="Grigoriev I.V."/>
            <person name="Lindberg D.R."/>
            <person name="Seaver E.C."/>
            <person name="Weisblat D.A."/>
            <person name="Putnam N.H."/>
            <person name="Rokhsar D.S."/>
        </authorList>
    </citation>
    <scope>NUCLEOTIDE SEQUENCE</scope>
</reference>
<keyword evidence="10" id="KW-1133">Transmembrane helix</keyword>
<dbReference type="Pfam" id="PF00919">
    <property type="entry name" value="UPF0004"/>
    <property type="match status" value="1"/>
</dbReference>
<sequence>MEDVLIDDIEDLMSNDHDEVVNERIERKFIFPKPERRKKIQSKNKLTSAIDDYQPPIGDSIISGSQKIYLKTWGCSHNNSDSEYMAGQLSAHGYLITDDKLLADMWLLNSCTVKNPSEDHFRNEIEQARKLNKHIVLAGCVPQGQPKSAYIQGLSIIGVQQIERIVEVVEETFKGHTVQLMQKKKIDGRKGGGASLSLPKIRKNPLVEIIAINTGCLNQCTYCKTKHARGELGSYSIDDIIERAVQSFKEGVVELWLTSEDLGAYGRDIGVSLPQLLWRLLEVVPEPCMVRLGMTNPPYISEHVEDICAILCHPRVYSFLHIPVQSGSDAVLTSMRREYSVEDFVKLVQYIKMKVPDVTIATDVICGFPAETEEDLKETLKLIEAFKFPSLFINQFFPRPGTLAAKMEKIPTTEVKRRTKIVSDLFNSYTTYDHKIGEVQDVLVTEHSTDGRYYVGHNKSYDQVLVGKDGDWMGRMMKVRITSTGKHFLMSQVLRPSSTTTITTKLMTAVTSSMITIKKKMKDIRFPPLSRFLKVSLLSLLTIALFKSEFYYRTWQCLKSWV</sequence>
<dbReference type="InterPro" id="IPR038135">
    <property type="entry name" value="Methylthiotransferase_N_sf"/>
</dbReference>
<keyword evidence="13" id="KW-0472">Membrane</keyword>
<dbReference type="InterPro" id="IPR013848">
    <property type="entry name" value="Methylthiotransferase_N"/>
</dbReference>
<dbReference type="GO" id="GO:0005783">
    <property type="term" value="C:endoplasmic reticulum"/>
    <property type="evidence" value="ECO:0000318"/>
    <property type="project" value="GO_Central"/>
</dbReference>
<dbReference type="PROSITE" id="PS51918">
    <property type="entry name" value="RADICAL_SAM"/>
    <property type="match status" value="1"/>
</dbReference>
<dbReference type="OMA" id="HYAYPTG"/>
<dbReference type="NCBIfam" id="TIGR00089">
    <property type="entry name" value="MiaB/RimO family radical SAM methylthiotransferase"/>
    <property type="match status" value="1"/>
</dbReference>
<dbReference type="InterPro" id="IPR007197">
    <property type="entry name" value="rSAM"/>
</dbReference>
<dbReference type="KEGG" id="hro:HELRODRAFT_157739"/>
<dbReference type="STRING" id="6412.T1EMF1"/>
<dbReference type="InterPro" id="IPR005839">
    <property type="entry name" value="Methylthiotransferase"/>
</dbReference>
<dbReference type="InterPro" id="IPR020612">
    <property type="entry name" value="Methylthiotransferase_CS"/>
</dbReference>
<keyword evidence="7" id="KW-0812">Transmembrane</keyword>
<evidence type="ECO:0000256" key="6">
    <source>
        <dbReference type="ARBA" id="ARBA00022691"/>
    </source>
</evidence>
<evidence type="ECO:0000256" key="7">
    <source>
        <dbReference type="ARBA" id="ARBA00022692"/>
    </source>
</evidence>
<dbReference type="NCBIfam" id="TIGR01578">
    <property type="entry name" value="MiaB-like-B"/>
    <property type="match status" value="1"/>
</dbReference>
<evidence type="ECO:0000259" key="16">
    <source>
        <dbReference type="PROSITE" id="PS50926"/>
    </source>
</evidence>
<evidence type="ECO:0000256" key="12">
    <source>
        <dbReference type="ARBA" id="ARBA00023014"/>
    </source>
</evidence>
<proteinExistence type="inferred from homology"/>
<evidence type="ECO:0000313" key="19">
    <source>
        <dbReference type="EMBL" id="ESN95062.1"/>
    </source>
</evidence>
<evidence type="ECO:0000313" key="20">
    <source>
        <dbReference type="EnsemblMetazoa" id="HelroP157739"/>
    </source>
</evidence>
<gene>
    <name evidence="20" type="primary">20197751</name>
    <name evidence="19" type="ORF">HELRODRAFT_157739</name>
</gene>
<dbReference type="GO" id="GO:0046872">
    <property type="term" value="F:metal ion binding"/>
    <property type="evidence" value="ECO:0007669"/>
    <property type="project" value="UniProtKB-UniRule"/>
</dbReference>
<reference evidence="21" key="1">
    <citation type="submission" date="2012-12" db="EMBL/GenBank/DDBJ databases">
        <authorList>
            <person name="Hellsten U."/>
            <person name="Grimwood J."/>
            <person name="Chapman J.A."/>
            <person name="Shapiro H."/>
            <person name="Aerts A."/>
            <person name="Otillar R.P."/>
            <person name="Terry A.Y."/>
            <person name="Boore J.L."/>
            <person name="Simakov O."/>
            <person name="Marletaz F."/>
            <person name="Cho S.-J."/>
            <person name="Edsinger-Gonzales E."/>
            <person name="Havlak P."/>
            <person name="Kuo D.-H."/>
            <person name="Larsson T."/>
            <person name="Lv J."/>
            <person name="Arendt D."/>
            <person name="Savage R."/>
            <person name="Osoegawa K."/>
            <person name="de Jong P."/>
            <person name="Lindberg D.R."/>
            <person name="Seaver E.C."/>
            <person name="Weisblat D.A."/>
            <person name="Putnam N.H."/>
            <person name="Grigoriev I.V."/>
            <person name="Rokhsar D.S."/>
        </authorList>
    </citation>
    <scope>NUCLEOTIDE SEQUENCE</scope>
</reference>
<keyword evidence="8 15" id="KW-0819">tRNA processing</keyword>
<evidence type="ECO:0000256" key="8">
    <source>
        <dbReference type="ARBA" id="ARBA00022694"/>
    </source>
</evidence>
<dbReference type="EC" id="2.8.4.5" evidence="15"/>
<dbReference type="GO" id="GO:0035598">
    <property type="term" value="F:tRNA (N(6)-L-threonylcarbamoyladenosine(37)-C(2))-methylthiotransferase activity"/>
    <property type="evidence" value="ECO:0000318"/>
    <property type="project" value="GO_Central"/>
</dbReference>
<dbReference type="InterPro" id="IPR002792">
    <property type="entry name" value="TRAM_dom"/>
</dbReference>
<dbReference type="EnsemblMetazoa" id="HelroT157739">
    <property type="protein sequence ID" value="HelroP157739"/>
    <property type="gene ID" value="HelroG157739"/>
</dbReference>
<evidence type="ECO:0000259" key="18">
    <source>
        <dbReference type="PROSITE" id="PS51918"/>
    </source>
</evidence>
<evidence type="ECO:0000256" key="11">
    <source>
        <dbReference type="ARBA" id="ARBA00023004"/>
    </source>
</evidence>
<evidence type="ECO:0000256" key="13">
    <source>
        <dbReference type="ARBA" id="ARBA00023136"/>
    </source>
</evidence>
<protein>
    <recommendedName>
        <fullName evidence="15">tRNA-t(6)A37 methylthiotransferase</fullName>
        <ecNumber evidence="15">2.8.4.5</ecNumber>
    </recommendedName>
</protein>
<dbReference type="HOGENOM" id="CLU_018697_4_1_1"/>
<keyword evidence="4 15" id="KW-0004">4Fe-4S</keyword>
<dbReference type="FunFam" id="3.80.30.20:FF:000002">
    <property type="entry name" value="threonylcarbamoyladenosine tRNA methylthiotransferase isoform X2"/>
    <property type="match status" value="1"/>
</dbReference>
<dbReference type="GO" id="GO:0035600">
    <property type="term" value="P:tRNA methylthiolation"/>
    <property type="evidence" value="ECO:0000318"/>
    <property type="project" value="GO_Central"/>
</dbReference>
<dbReference type="PROSITE" id="PS51449">
    <property type="entry name" value="MTTASE_N"/>
    <property type="match status" value="1"/>
</dbReference>
<evidence type="ECO:0000313" key="21">
    <source>
        <dbReference type="Proteomes" id="UP000015101"/>
    </source>
</evidence>
<dbReference type="Pfam" id="PF04055">
    <property type="entry name" value="Radical_SAM"/>
    <property type="match status" value="1"/>
</dbReference>
<evidence type="ECO:0000256" key="3">
    <source>
        <dbReference type="ARBA" id="ARBA00008616"/>
    </source>
</evidence>
<feature type="domain" description="MTTase N-terminal" evidence="17">
    <location>
        <begin position="66"/>
        <end position="174"/>
    </location>
</feature>
<dbReference type="GeneID" id="20197751"/>
<dbReference type="FunFam" id="3.40.50.12160:FF:000005">
    <property type="entry name" value="threonylcarbamoyladenosine tRNA methylthiotransferase isoform X1"/>
    <property type="match status" value="1"/>
</dbReference>
<dbReference type="Gene3D" id="3.80.30.20">
    <property type="entry name" value="tm_1862 like domain"/>
    <property type="match status" value="1"/>
</dbReference>
<dbReference type="FunCoup" id="T1EMF1">
    <property type="interactions" value="1702"/>
</dbReference>
<dbReference type="GO" id="GO:0051539">
    <property type="term" value="F:4 iron, 4 sulfur cluster binding"/>
    <property type="evidence" value="ECO:0007669"/>
    <property type="project" value="UniProtKB-UniRule"/>
</dbReference>
<evidence type="ECO:0000259" key="17">
    <source>
        <dbReference type="PROSITE" id="PS51449"/>
    </source>
</evidence>
<evidence type="ECO:0000256" key="14">
    <source>
        <dbReference type="ARBA" id="ARBA00051661"/>
    </source>
</evidence>
<comment type="similarity">
    <text evidence="3 15">Belongs to the methylthiotransferase family. CDKAL1 subfamily.</text>
</comment>
<dbReference type="SFLD" id="SFLDG01082">
    <property type="entry name" value="B12-binding_domain_containing"/>
    <property type="match status" value="1"/>
</dbReference>
<dbReference type="PROSITE" id="PS50926">
    <property type="entry name" value="TRAM"/>
    <property type="match status" value="1"/>
</dbReference>
<feature type="domain" description="TRAM" evidence="16">
    <location>
        <begin position="433"/>
        <end position="495"/>
    </location>
</feature>
<comment type="cofactor">
    <cofactor evidence="15">
        <name>[4Fe-4S] cluster</name>
        <dbReference type="ChEBI" id="CHEBI:49883"/>
    </cofactor>
    <text evidence="15">Binds 1 or 2 [4Fe-4S] cluster. One cluster is coordinated with 3 cysteines and an exchangeable S-adenosyl-L-methionine.</text>
</comment>
<keyword evidence="21" id="KW-1185">Reference proteome</keyword>
<dbReference type="SFLD" id="SFLDS00029">
    <property type="entry name" value="Radical_SAM"/>
    <property type="match status" value="1"/>
</dbReference>
<dbReference type="InterPro" id="IPR006638">
    <property type="entry name" value="Elp3/MiaA/NifB-like_rSAM"/>
</dbReference>
<keyword evidence="6 15" id="KW-0949">S-adenosyl-L-methionine</keyword>
<dbReference type="GO" id="GO:0005789">
    <property type="term" value="C:endoplasmic reticulum membrane"/>
    <property type="evidence" value="ECO:0007669"/>
    <property type="project" value="UniProtKB-SubCell"/>
</dbReference>
<dbReference type="InterPro" id="IPR023404">
    <property type="entry name" value="rSAM_horseshoe"/>
</dbReference>
<evidence type="ECO:0000256" key="10">
    <source>
        <dbReference type="ARBA" id="ARBA00022989"/>
    </source>
</evidence>
<dbReference type="InParanoid" id="T1EMF1"/>
<keyword evidence="9 15" id="KW-0479">Metal-binding</keyword>
<dbReference type="AlphaFoldDB" id="T1EMF1"/>
<keyword evidence="15" id="KW-0256">Endoplasmic reticulum</keyword>
<dbReference type="EMBL" id="AMQM01007036">
    <property type="status" value="NOT_ANNOTATED_CDS"/>
    <property type="molecule type" value="Genomic_DNA"/>
</dbReference>
<evidence type="ECO:0000256" key="2">
    <source>
        <dbReference type="ARBA" id="ARBA00004167"/>
    </source>
</evidence>
<organism evidence="20 21">
    <name type="scientific">Helobdella robusta</name>
    <name type="common">Californian leech</name>
    <dbReference type="NCBI Taxonomy" id="6412"/>
    <lineage>
        <taxon>Eukaryota</taxon>
        <taxon>Metazoa</taxon>
        <taxon>Spiralia</taxon>
        <taxon>Lophotrochozoa</taxon>
        <taxon>Annelida</taxon>
        <taxon>Clitellata</taxon>
        <taxon>Hirudinea</taxon>
        <taxon>Rhynchobdellida</taxon>
        <taxon>Glossiphoniidae</taxon>
        <taxon>Helobdella</taxon>
    </lineage>
</organism>
<dbReference type="CDD" id="cd01335">
    <property type="entry name" value="Radical_SAM"/>
    <property type="match status" value="1"/>
</dbReference>
<dbReference type="CTD" id="20197751"/>
<dbReference type="InterPro" id="IPR058240">
    <property type="entry name" value="rSAM_sf"/>
</dbReference>
<comment type="function">
    <text evidence="1 15">Catalyzes the methylthiolation of N6-threonylcarbamoyladenosine (t(6)A), leading to the formation of 2-methylthio-N6-threonylcarbamoyladenosine (ms(2)t(6)A) at position 37 in tRNAs that read codons beginning with adenine.</text>
</comment>
<dbReference type="RefSeq" id="XP_009026948.1">
    <property type="nucleotide sequence ID" value="XM_009028700.1"/>
</dbReference>
<keyword evidence="12 15" id="KW-0411">Iron-sulfur</keyword>
<dbReference type="SUPFAM" id="SSF102114">
    <property type="entry name" value="Radical SAM enzymes"/>
    <property type="match status" value="1"/>
</dbReference>
<evidence type="ECO:0000256" key="15">
    <source>
        <dbReference type="RuleBase" id="RU368081"/>
    </source>
</evidence>
<dbReference type="EMBL" id="KB097552">
    <property type="protein sequence ID" value="ESN95062.1"/>
    <property type="molecule type" value="Genomic_DNA"/>
</dbReference>
<dbReference type="InterPro" id="IPR006466">
    <property type="entry name" value="MiaB-like_arc_euk"/>
</dbReference>
<comment type="catalytic activity">
    <reaction evidence="14 15">
        <text>N(6)-L-threonylcarbamoyladenosine(37) in tRNA + (sulfur carrier)-SH + AH2 + 2 S-adenosyl-L-methionine = 2-methylsulfanyl-N(6)-L-threonylcarbamoyladenosine(37) in tRNA + (sulfur carrier)-H + 5'-deoxyadenosine + L-methionine + A + S-adenosyl-L-homocysteine + 2 H(+)</text>
        <dbReference type="Rhea" id="RHEA:37075"/>
        <dbReference type="Rhea" id="RHEA-COMP:10163"/>
        <dbReference type="Rhea" id="RHEA-COMP:11092"/>
        <dbReference type="Rhea" id="RHEA-COMP:14737"/>
        <dbReference type="Rhea" id="RHEA-COMP:14739"/>
        <dbReference type="ChEBI" id="CHEBI:13193"/>
        <dbReference type="ChEBI" id="CHEBI:15378"/>
        <dbReference type="ChEBI" id="CHEBI:17319"/>
        <dbReference type="ChEBI" id="CHEBI:17499"/>
        <dbReference type="ChEBI" id="CHEBI:29917"/>
        <dbReference type="ChEBI" id="CHEBI:57844"/>
        <dbReference type="ChEBI" id="CHEBI:57856"/>
        <dbReference type="ChEBI" id="CHEBI:59789"/>
        <dbReference type="ChEBI" id="CHEBI:64428"/>
        <dbReference type="ChEBI" id="CHEBI:74418"/>
        <dbReference type="ChEBI" id="CHEBI:74420"/>
        <dbReference type="EC" id="2.8.4.5"/>
    </reaction>
</comment>
<dbReference type="eggNOG" id="KOG4355">
    <property type="taxonomic scope" value="Eukaryota"/>
</dbReference>
<keyword evidence="5 15" id="KW-0808">Transferase</keyword>
<feature type="domain" description="Radical SAM core" evidence="18">
    <location>
        <begin position="202"/>
        <end position="433"/>
    </location>
</feature>
<reference evidence="20" key="3">
    <citation type="submission" date="2015-06" db="UniProtKB">
        <authorList>
            <consortium name="EnsemblMetazoa"/>
        </authorList>
    </citation>
    <scope>IDENTIFICATION</scope>
</reference>